<comment type="caution">
    <text evidence="2">The sequence shown here is derived from an EMBL/GenBank/DDBJ whole genome shotgun (WGS) entry which is preliminary data.</text>
</comment>
<dbReference type="InterPro" id="IPR011051">
    <property type="entry name" value="RmlC_Cupin_sf"/>
</dbReference>
<protein>
    <recommendedName>
        <fullName evidence="1">Cupin type-1 domain-containing protein</fullName>
    </recommendedName>
</protein>
<evidence type="ECO:0000313" key="2">
    <source>
        <dbReference type="EMBL" id="CAF1259628.1"/>
    </source>
</evidence>
<dbReference type="OrthoDB" id="10263073at2759"/>
<name>A0A815ARA7_ADIRI</name>
<reference evidence="2" key="1">
    <citation type="submission" date="2021-02" db="EMBL/GenBank/DDBJ databases">
        <authorList>
            <person name="Nowell W R."/>
        </authorList>
    </citation>
    <scope>NUCLEOTIDE SEQUENCE</scope>
</reference>
<dbReference type="Proteomes" id="UP000663852">
    <property type="component" value="Unassembled WGS sequence"/>
</dbReference>
<dbReference type="InterPro" id="IPR050253">
    <property type="entry name" value="Seed_Storage-Functional"/>
</dbReference>
<dbReference type="EMBL" id="CAJNOJ010000185">
    <property type="protein sequence ID" value="CAF1259628.1"/>
    <property type="molecule type" value="Genomic_DNA"/>
</dbReference>
<organism evidence="2 3">
    <name type="scientific">Adineta ricciae</name>
    <name type="common">Rotifer</name>
    <dbReference type="NCBI Taxonomy" id="249248"/>
    <lineage>
        <taxon>Eukaryota</taxon>
        <taxon>Metazoa</taxon>
        <taxon>Spiralia</taxon>
        <taxon>Gnathifera</taxon>
        <taxon>Rotifera</taxon>
        <taxon>Eurotatoria</taxon>
        <taxon>Bdelloidea</taxon>
        <taxon>Adinetida</taxon>
        <taxon>Adinetidae</taxon>
        <taxon>Adineta</taxon>
    </lineage>
</organism>
<accession>A0A815ARA7</accession>
<sequence>MFLNEKTGMHNDFSIFFKPFKIAACKLLKCKEFKEFPILKGLSMRYVSIDSSSIREPPWHANADELGYCLNGSALITIFSNDNDHNSFLVKQDSGLSGTFFAMTNTVLGNTFQLPSSAFQRIKHCRLVTVLRFKNSSVKNDIRHESEFLNKYHFNAEGLSAKILNSKGIVKTITKNVWPVLKDVPIYSLRITTNGMREPHQHPETAEMGYVIEVCAHMTVIQTK</sequence>
<feature type="domain" description="Cupin type-1" evidence="1">
    <location>
        <begin position="162"/>
        <end position="218"/>
    </location>
</feature>
<dbReference type="Gene3D" id="2.60.120.10">
    <property type="entry name" value="Jelly Rolls"/>
    <property type="match status" value="2"/>
</dbReference>
<gene>
    <name evidence="2" type="ORF">EDS130_LOCUS28440</name>
</gene>
<proteinExistence type="predicted"/>
<evidence type="ECO:0000259" key="1">
    <source>
        <dbReference type="Pfam" id="PF00190"/>
    </source>
</evidence>
<dbReference type="Pfam" id="PF00190">
    <property type="entry name" value="Cupin_1"/>
    <property type="match status" value="2"/>
</dbReference>
<dbReference type="InterPro" id="IPR006045">
    <property type="entry name" value="Cupin_1"/>
</dbReference>
<feature type="domain" description="Cupin type-1" evidence="1">
    <location>
        <begin position="34"/>
        <end position="85"/>
    </location>
</feature>
<dbReference type="InterPro" id="IPR014710">
    <property type="entry name" value="RmlC-like_jellyroll"/>
</dbReference>
<dbReference type="AlphaFoldDB" id="A0A815ARA7"/>
<evidence type="ECO:0000313" key="3">
    <source>
        <dbReference type="Proteomes" id="UP000663852"/>
    </source>
</evidence>
<dbReference type="SUPFAM" id="SSF51182">
    <property type="entry name" value="RmlC-like cupins"/>
    <property type="match status" value="2"/>
</dbReference>
<dbReference type="PANTHER" id="PTHR31189:SF2">
    <property type="entry name" value="RMLC-LIKE CUPINS SUPERFAMILY PROTEIN"/>
    <property type="match status" value="1"/>
</dbReference>
<dbReference type="PANTHER" id="PTHR31189">
    <property type="entry name" value="OS03G0336100 PROTEIN-RELATED"/>
    <property type="match status" value="1"/>
</dbReference>